<evidence type="ECO:0000313" key="1">
    <source>
        <dbReference type="EMBL" id="WFG00193.1"/>
    </source>
</evidence>
<proteinExistence type="predicted"/>
<dbReference type="Proteomes" id="UP001218423">
    <property type="component" value="Plasmid pAC1520"/>
</dbReference>
<dbReference type="RefSeq" id="WP_128341317.1">
    <property type="nucleotide sequence ID" value="NZ_CAWOMG010000111.1"/>
</dbReference>
<protein>
    <submittedName>
        <fullName evidence="1">Uncharacterized protein</fullName>
    </submittedName>
</protein>
<sequence>MRDYEHSPSRAGEVLLAQAVAARKQLNRINRKAIRETGLQGDALCEALVAETARIRGLDYKEVSAELVAKE</sequence>
<organism evidence="1 2">
    <name type="scientific">Aeromonas caviae</name>
    <name type="common">Aeromonas punctata</name>
    <dbReference type="NCBI Taxonomy" id="648"/>
    <lineage>
        <taxon>Bacteria</taxon>
        <taxon>Pseudomonadati</taxon>
        <taxon>Pseudomonadota</taxon>
        <taxon>Gammaproteobacteria</taxon>
        <taxon>Aeromonadales</taxon>
        <taxon>Aeromonadaceae</taxon>
        <taxon>Aeromonas</taxon>
    </lineage>
</organism>
<gene>
    <name evidence="1" type="ORF">P5S46_22115</name>
</gene>
<dbReference type="AlphaFoldDB" id="A0AAJ6CS55"/>
<name>A0AAJ6CS55_AERCA</name>
<keyword evidence="1" id="KW-0614">Plasmid</keyword>
<geneLocation type="plasmid" evidence="1 2">
    <name>pAC1520</name>
</geneLocation>
<accession>A0AAJ6CS55</accession>
<evidence type="ECO:0000313" key="2">
    <source>
        <dbReference type="Proteomes" id="UP001218423"/>
    </source>
</evidence>
<reference evidence="1" key="1">
    <citation type="submission" date="2023-03" db="EMBL/GenBank/DDBJ databases">
        <title>Aeromonas caviae strain AC1520.</title>
        <authorList>
            <person name="Xie T."/>
            <person name="Zhang Q."/>
            <person name="Deng J."/>
            <person name="Li X."/>
        </authorList>
    </citation>
    <scope>NUCLEOTIDE SEQUENCE</scope>
    <source>
        <strain evidence="1">AC1520</strain>
        <plasmid evidence="1">pAC1520</plasmid>
    </source>
</reference>
<dbReference type="EMBL" id="CP120943">
    <property type="protein sequence ID" value="WFG00193.1"/>
    <property type="molecule type" value="Genomic_DNA"/>
</dbReference>